<organism evidence="1 2">
    <name type="scientific">Nostoc sphaeroides CCNUC1</name>
    <dbReference type="NCBI Taxonomy" id="2653204"/>
    <lineage>
        <taxon>Bacteria</taxon>
        <taxon>Bacillati</taxon>
        <taxon>Cyanobacteriota</taxon>
        <taxon>Cyanophyceae</taxon>
        <taxon>Nostocales</taxon>
        <taxon>Nostocaceae</taxon>
        <taxon>Nostoc</taxon>
    </lineage>
</organism>
<dbReference type="EMBL" id="CP045226">
    <property type="protein sequence ID" value="QFS43096.1"/>
    <property type="molecule type" value="Genomic_DNA"/>
</dbReference>
<name>A0A5P8VSA7_9NOSO</name>
<protein>
    <submittedName>
        <fullName evidence="1">Uncharacterized protein</fullName>
    </submittedName>
</protein>
<dbReference type="Proteomes" id="UP000326678">
    <property type="component" value="Chromosome Gxm1"/>
</dbReference>
<reference evidence="1 2" key="1">
    <citation type="submission" date="2019-10" db="EMBL/GenBank/DDBJ databases">
        <title>Genomic and transcriptomic insights into the perfect genentic adaptation of a filamentous nitrogen-fixing cyanobacterium to rice fields.</title>
        <authorList>
            <person name="Chen Z."/>
        </authorList>
    </citation>
    <scope>NUCLEOTIDE SEQUENCE [LARGE SCALE GENOMIC DNA]</scope>
    <source>
        <strain evidence="1">CCNUC1</strain>
    </source>
</reference>
<evidence type="ECO:0000313" key="2">
    <source>
        <dbReference type="Proteomes" id="UP000326678"/>
    </source>
</evidence>
<accession>A0A5P8VSA7</accession>
<sequence>MDFVMRIFIFSVSGSSPFLFPGRKFSGVPLGLGIYVET</sequence>
<dbReference type="KEGG" id="nsh:GXM_00569"/>
<gene>
    <name evidence="1" type="ORF">GXM_00569</name>
</gene>
<evidence type="ECO:0000313" key="1">
    <source>
        <dbReference type="EMBL" id="QFS43096.1"/>
    </source>
</evidence>
<keyword evidence="2" id="KW-1185">Reference proteome</keyword>
<dbReference type="AlphaFoldDB" id="A0A5P8VSA7"/>
<proteinExistence type="predicted"/>